<proteinExistence type="inferred from homology"/>
<dbReference type="InterPro" id="IPR012338">
    <property type="entry name" value="Beta-lactam/transpept-like"/>
</dbReference>
<feature type="region of interest" description="Disordered" evidence="4">
    <location>
        <begin position="1"/>
        <end position="97"/>
    </location>
</feature>
<evidence type="ECO:0000313" key="8">
    <source>
        <dbReference type="EMBL" id="NEE03087.1"/>
    </source>
</evidence>
<protein>
    <submittedName>
        <fullName evidence="8">Penicillin-binding protein 2</fullName>
    </submittedName>
</protein>
<dbReference type="Gene3D" id="3.40.710.10">
    <property type="entry name" value="DD-peptidase/beta-lactamase superfamily"/>
    <property type="match status" value="1"/>
</dbReference>
<reference evidence="8 9" key="1">
    <citation type="submission" date="2020-02" db="EMBL/GenBank/DDBJ databases">
        <authorList>
            <person name="Li X.-J."/>
            <person name="Han X.-M."/>
        </authorList>
    </citation>
    <scope>NUCLEOTIDE SEQUENCE [LARGE SCALE GENOMIC DNA]</scope>
    <source>
        <strain evidence="8 9">CCTCC AB 2017055</strain>
    </source>
</reference>
<feature type="compositionally biased region" description="Polar residues" evidence="4">
    <location>
        <begin position="1"/>
        <end position="13"/>
    </location>
</feature>
<dbReference type="EMBL" id="JAAGOA010000019">
    <property type="protein sequence ID" value="NEE03087.1"/>
    <property type="molecule type" value="Genomic_DNA"/>
</dbReference>
<comment type="similarity">
    <text evidence="2">Belongs to the transpeptidase family.</text>
</comment>
<organism evidence="8 9">
    <name type="scientific">Phytoactinopolyspora halotolerans</name>
    <dbReference type="NCBI Taxonomy" id="1981512"/>
    <lineage>
        <taxon>Bacteria</taxon>
        <taxon>Bacillati</taxon>
        <taxon>Actinomycetota</taxon>
        <taxon>Actinomycetes</taxon>
        <taxon>Jiangellales</taxon>
        <taxon>Jiangellaceae</taxon>
        <taxon>Phytoactinopolyspora</taxon>
    </lineage>
</organism>
<dbReference type="Gene3D" id="3.90.1310.10">
    <property type="entry name" value="Penicillin-binding protein 2a (Domain 2)"/>
    <property type="match status" value="1"/>
</dbReference>
<feature type="region of interest" description="Disordered" evidence="4">
    <location>
        <begin position="655"/>
        <end position="675"/>
    </location>
</feature>
<feature type="transmembrane region" description="Helical" evidence="5">
    <location>
        <begin position="108"/>
        <end position="127"/>
    </location>
</feature>
<feature type="compositionally biased region" description="Basic residues" evidence="4">
    <location>
        <begin position="87"/>
        <end position="97"/>
    </location>
</feature>
<dbReference type="Gene3D" id="3.30.450.330">
    <property type="match status" value="1"/>
</dbReference>
<dbReference type="InterPro" id="IPR036138">
    <property type="entry name" value="PBP_dimer_sf"/>
</dbReference>
<dbReference type="Pfam" id="PF00905">
    <property type="entry name" value="Transpeptidase"/>
    <property type="match status" value="1"/>
</dbReference>
<sequence length="675" mass="71615">MARNAGTSATPQPKQRPGSDAGKSSSIKRAVRTTRPTSARTRASATRQPSERASGTPARPRKPASARLTKPAAARPKQARPEQAKPKTARQRHKTPRLFRMADSRKRLRVLLAGLCVLMSLFAGRLVQLQGLDASTYMLTASQIGRKMVPLPAERGDIVDRNGEPLARAVEAYNVFVDQTQVTNPAAYALQLETVLDQDAEALQERLTGEDRFVYVAKDVGGSTWREIQDMGLSGLDAENADARAYPAGPVAGNVVGFLSSDGTPLGGLELSQENTLAGQDGRIAYRESPSGERIPTDAMAREEPVPGESLELTIDRDLQWYAEEVLAEAVDNANADGGTAVVLELTGEANEIAAIASAPSLDPNHPEKTDGPDRGSRAVEEAYEPGSVFKPLTMAAILEEGVADASTTLPVADNIRRSGHTIRDHYGHPEQEMTLAGILAKSSNVGTLQVAEELDGETFRGYLERFGIGEATGIGLPSETSGRLPSLDEWSQLTQDNISFGQGVSVNTVQMASAYATIANGGVRIDPTLVSATVSADGERTPTDPREPDRVVSEETAAEVTAMMEAVMGEGGTGQKVALDGYRVAGKTGTAQRVDPECGCYSQYNASFMGFAPADDPQYVVAVSLMNPRNGNSGSGLAGPAFADILQFALERDGVAPSEEPAPELPLFADGVEE</sequence>
<keyword evidence="5" id="KW-1133">Transmembrane helix</keyword>
<evidence type="ECO:0000256" key="4">
    <source>
        <dbReference type="SAM" id="MobiDB-lite"/>
    </source>
</evidence>
<evidence type="ECO:0000259" key="7">
    <source>
        <dbReference type="Pfam" id="PF03717"/>
    </source>
</evidence>
<accession>A0A6L9SDA8</accession>
<dbReference type="GO" id="GO:0071555">
    <property type="term" value="P:cell wall organization"/>
    <property type="evidence" value="ECO:0007669"/>
    <property type="project" value="TreeGrafter"/>
</dbReference>
<feature type="domain" description="Penicillin-binding protein dimerisation" evidence="7">
    <location>
        <begin position="151"/>
        <end position="295"/>
    </location>
</feature>
<gene>
    <name evidence="8" type="ORF">G1H10_23260</name>
</gene>
<dbReference type="RefSeq" id="WP_163742292.1">
    <property type="nucleotide sequence ID" value="NZ_JAAGOA010000019.1"/>
</dbReference>
<evidence type="ECO:0000256" key="3">
    <source>
        <dbReference type="ARBA" id="ARBA00023136"/>
    </source>
</evidence>
<evidence type="ECO:0000259" key="6">
    <source>
        <dbReference type="Pfam" id="PF00905"/>
    </source>
</evidence>
<feature type="compositionally biased region" description="Basic and acidic residues" evidence="4">
    <location>
        <begin position="365"/>
        <end position="378"/>
    </location>
</feature>
<dbReference type="PANTHER" id="PTHR30627:SF1">
    <property type="entry name" value="PEPTIDOGLYCAN D,D-TRANSPEPTIDASE FTSI"/>
    <property type="match status" value="1"/>
</dbReference>
<dbReference type="Pfam" id="PF03717">
    <property type="entry name" value="PBP_dimer"/>
    <property type="match status" value="1"/>
</dbReference>
<dbReference type="GO" id="GO:0005886">
    <property type="term" value="C:plasma membrane"/>
    <property type="evidence" value="ECO:0007669"/>
    <property type="project" value="TreeGrafter"/>
</dbReference>
<dbReference type="SUPFAM" id="SSF56601">
    <property type="entry name" value="beta-lactamase/transpeptidase-like"/>
    <property type="match status" value="1"/>
</dbReference>
<keyword evidence="5" id="KW-0812">Transmembrane</keyword>
<name>A0A6L9SDA8_9ACTN</name>
<evidence type="ECO:0000256" key="5">
    <source>
        <dbReference type="SAM" id="Phobius"/>
    </source>
</evidence>
<keyword evidence="9" id="KW-1185">Reference proteome</keyword>
<comment type="caution">
    <text evidence="8">The sequence shown here is derived from an EMBL/GenBank/DDBJ whole genome shotgun (WGS) entry which is preliminary data.</text>
</comment>
<feature type="region of interest" description="Disordered" evidence="4">
    <location>
        <begin position="359"/>
        <end position="378"/>
    </location>
</feature>
<keyword evidence="3 5" id="KW-0472">Membrane</keyword>
<dbReference type="GO" id="GO:0008658">
    <property type="term" value="F:penicillin binding"/>
    <property type="evidence" value="ECO:0007669"/>
    <property type="project" value="InterPro"/>
</dbReference>
<feature type="domain" description="Penicillin-binding protein transpeptidase" evidence="6">
    <location>
        <begin position="349"/>
        <end position="648"/>
    </location>
</feature>
<evidence type="ECO:0000256" key="2">
    <source>
        <dbReference type="ARBA" id="ARBA00007171"/>
    </source>
</evidence>
<dbReference type="InterPro" id="IPR050515">
    <property type="entry name" value="Beta-lactam/transpept"/>
</dbReference>
<dbReference type="Proteomes" id="UP000475214">
    <property type="component" value="Unassembled WGS sequence"/>
</dbReference>
<dbReference type="PANTHER" id="PTHR30627">
    <property type="entry name" value="PEPTIDOGLYCAN D,D-TRANSPEPTIDASE"/>
    <property type="match status" value="1"/>
</dbReference>
<dbReference type="AlphaFoldDB" id="A0A6L9SDA8"/>
<comment type="subcellular location">
    <subcellularLocation>
        <location evidence="1">Membrane</location>
    </subcellularLocation>
</comment>
<evidence type="ECO:0000313" key="9">
    <source>
        <dbReference type="Proteomes" id="UP000475214"/>
    </source>
</evidence>
<dbReference type="SUPFAM" id="SSF56519">
    <property type="entry name" value="Penicillin binding protein dimerisation domain"/>
    <property type="match status" value="1"/>
</dbReference>
<dbReference type="InterPro" id="IPR001460">
    <property type="entry name" value="PCN-bd_Tpept"/>
</dbReference>
<dbReference type="InterPro" id="IPR005311">
    <property type="entry name" value="PBP_dimer"/>
</dbReference>
<feature type="compositionally biased region" description="Low complexity" evidence="4">
    <location>
        <begin position="33"/>
        <end position="47"/>
    </location>
</feature>
<evidence type="ECO:0000256" key="1">
    <source>
        <dbReference type="ARBA" id="ARBA00004370"/>
    </source>
</evidence>